<protein>
    <submittedName>
        <fullName evidence="3">Uncharacterized protein</fullName>
    </submittedName>
</protein>
<name>A0A2U3PW46_9BRAD</name>
<feature type="signal peptide" evidence="1">
    <location>
        <begin position="1"/>
        <end position="22"/>
    </location>
</feature>
<evidence type="ECO:0000313" key="4">
    <source>
        <dbReference type="Proteomes" id="UP000246085"/>
    </source>
</evidence>
<dbReference type="EMBL" id="JAGIKT010000022">
    <property type="protein sequence ID" value="MBP0111767.1"/>
    <property type="molecule type" value="Genomic_DNA"/>
</dbReference>
<evidence type="ECO:0000313" key="3">
    <source>
        <dbReference type="EMBL" id="SPP93336.1"/>
    </source>
</evidence>
<keyword evidence="5" id="KW-1185">Reference proteome</keyword>
<organism evidence="3 4">
    <name type="scientific">Bradyrhizobium vignae</name>
    <dbReference type="NCBI Taxonomy" id="1549949"/>
    <lineage>
        <taxon>Bacteria</taxon>
        <taxon>Pseudomonadati</taxon>
        <taxon>Pseudomonadota</taxon>
        <taxon>Alphaproteobacteria</taxon>
        <taxon>Hyphomicrobiales</taxon>
        <taxon>Nitrobacteraceae</taxon>
        <taxon>Bradyrhizobium</taxon>
    </lineage>
</organism>
<evidence type="ECO:0000313" key="2">
    <source>
        <dbReference type="EMBL" id="MBP0111767.1"/>
    </source>
</evidence>
<reference evidence="3 4" key="1">
    <citation type="submission" date="2018-03" db="EMBL/GenBank/DDBJ databases">
        <authorList>
            <person name="Gully D."/>
        </authorList>
    </citation>
    <scope>NUCLEOTIDE SEQUENCE [LARGE SCALE GENOMIC DNA]</scope>
    <source>
        <strain evidence="3">ORS3257</strain>
    </source>
</reference>
<sequence>MKTYLLVILVSTILSTCHSAQAKADECKDARNAFLRFEDKSSERFTRAVNSAPPMKDAASAKAFYQALCKAHTDNIREFAELRQLLFAAVNACNMAKAEADSWLHTLDQSAEAGKKDQEEYCKRSAGR</sequence>
<keyword evidence="1" id="KW-0732">Signal</keyword>
<dbReference type="Proteomes" id="UP000669317">
    <property type="component" value="Unassembled WGS sequence"/>
</dbReference>
<feature type="chain" id="PRO_5015600632" evidence="1">
    <location>
        <begin position="23"/>
        <end position="128"/>
    </location>
</feature>
<gene>
    <name evidence="3" type="ORF">BRAD3257_2259</name>
    <name evidence="2" type="ORF">JWS04_11875</name>
</gene>
<accession>A0A2U3PW46</accession>
<evidence type="ECO:0000256" key="1">
    <source>
        <dbReference type="SAM" id="SignalP"/>
    </source>
</evidence>
<proteinExistence type="predicted"/>
<evidence type="ECO:0000313" key="5">
    <source>
        <dbReference type="Proteomes" id="UP000669317"/>
    </source>
</evidence>
<reference evidence="2 5" key="2">
    <citation type="submission" date="2021-03" db="EMBL/GenBank/DDBJ databases">
        <title>Genome Sequence of Bradyrhizobium vignae strain ISRA400.</title>
        <authorList>
            <person name="Tisa L.S."/>
            <person name="Svistoonoff S."/>
            <person name="Hocher V."/>
            <person name="Fall S."/>
            <person name="Zaiya A."/>
            <person name="Naing D."/>
            <person name="Niang N."/>
            <person name="Diouf A."/>
            <person name="Dasylva M.C."/>
            <person name="Toure O."/>
            <person name="Gueye M."/>
            <person name="Gully D."/>
            <person name="Tisseyre P."/>
            <person name="Simpson S."/>
            <person name="Morris K."/>
            <person name="Thomas W.K."/>
        </authorList>
    </citation>
    <scope>NUCLEOTIDE SEQUENCE [LARGE SCALE GENOMIC DNA]</scope>
    <source>
        <strain evidence="2 5">ISRA400</strain>
    </source>
</reference>
<dbReference type="RefSeq" id="WP_122401672.1">
    <property type="nucleotide sequence ID" value="NZ_JAGIKT010000022.1"/>
</dbReference>
<dbReference type="EMBL" id="LS398110">
    <property type="protein sequence ID" value="SPP93336.1"/>
    <property type="molecule type" value="Genomic_DNA"/>
</dbReference>
<dbReference type="KEGG" id="bvz:BRAD3257_2259"/>
<dbReference type="Proteomes" id="UP000246085">
    <property type="component" value="Chromosome BRAD3257"/>
</dbReference>
<dbReference type="AlphaFoldDB" id="A0A2U3PW46"/>